<protein>
    <submittedName>
        <fullName evidence="1">NADH dehydrogenase [ubiquinone] 1 alpha subcomplex assembly factor 8</fullName>
    </submittedName>
</protein>
<sequence>MHGVVLYYVIYAAPTNTHQSVTHLALYHASSNCPDLLSLYYPNPQSRWTWYARGPSRSSLRQSANARSRSTSLYGKCIVADYNAVHKDKCVKEFLKLKDCYLAAARKTN</sequence>
<keyword evidence="2" id="KW-1185">Reference proteome</keyword>
<evidence type="ECO:0000313" key="2">
    <source>
        <dbReference type="Proteomes" id="UP001322277"/>
    </source>
</evidence>
<dbReference type="KEGG" id="cdet:87943013"/>
<dbReference type="GO" id="GO:0032981">
    <property type="term" value="P:mitochondrial respiratory chain complex I assembly"/>
    <property type="evidence" value="ECO:0007669"/>
    <property type="project" value="InterPro"/>
</dbReference>
<reference evidence="2" key="1">
    <citation type="journal article" date="2023" name="bioRxiv">
        <title>Complete genome of the Medicago anthracnose fungus, Colletotrichum destructivum, reveals a mini-chromosome-like region within a core chromosome.</title>
        <authorList>
            <person name="Lapalu N."/>
            <person name="Simon A."/>
            <person name="Lu A."/>
            <person name="Plaumann P.-L."/>
            <person name="Amselem J."/>
            <person name="Pigne S."/>
            <person name="Auger A."/>
            <person name="Koch C."/>
            <person name="Dallery J.-F."/>
            <person name="O'Connell R.J."/>
        </authorList>
    </citation>
    <scope>NUCLEOTIDE SEQUENCE [LARGE SCALE GENOMIC DNA]</scope>
    <source>
        <strain evidence="2">CBS 520.97</strain>
    </source>
</reference>
<dbReference type="RefSeq" id="XP_062778720.1">
    <property type="nucleotide sequence ID" value="XM_062922669.1"/>
</dbReference>
<dbReference type="EMBL" id="CP137308">
    <property type="protein sequence ID" value="WQF81496.1"/>
    <property type="molecule type" value="Genomic_DNA"/>
</dbReference>
<dbReference type="Proteomes" id="UP001322277">
    <property type="component" value="Chromosome 4"/>
</dbReference>
<accession>A0AAX4IEE7</accession>
<dbReference type="GeneID" id="87943013"/>
<dbReference type="PANTHER" id="PTHR34561">
    <property type="entry name" value="NADH DEHYDROGENASE [UBIQUINONE] 1 ALPHA SUBCOMPLEX ASSEMBLY FACTOR 8"/>
    <property type="match status" value="1"/>
</dbReference>
<dbReference type="PANTHER" id="PTHR34561:SF1">
    <property type="entry name" value="NADH DEHYDROGENASE [UBIQUINONE] 1 ALPHA SUBCOMPLEX ASSEMBLY FACTOR 8"/>
    <property type="match status" value="1"/>
</dbReference>
<evidence type="ECO:0000313" key="1">
    <source>
        <dbReference type="EMBL" id="WQF81496.1"/>
    </source>
</evidence>
<dbReference type="GO" id="GO:0005739">
    <property type="term" value="C:mitochondrion"/>
    <property type="evidence" value="ECO:0007669"/>
    <property type="project" value="InterPro"/>
</dbReference>
<dbReference type="AlphaFoldDB" id="A0AAX4IEE7"/>
<proteinExistence type="predicted"/>
<organism evidence="1 2">
    <name type="scientific">Colletotrichum destructivum</name>
    <dbReference type="NCBI Taxonomy" id="34406"/>
    <lineage>
        <taxon>Eukaryota</taxon>
        <taxon>Fungi</taxon>
        <taxon>Dikarya</taxon>
        <taxon>Ascomycota</taxon>
        <taxon>Pezizomycotina</taxon>
        <taxon>Sordariomycetes</taxon>
        <taxon>Hypocreomycetidae</taxon>
        <taxon>Glomerellales</taxon>
        <taxon>Glomerellaceae</taxon>
        <taxon>Colletotrichum</taxon>
        <taxon>Colletotrichum destructivum species complex</taxon>
    </lineage>
</organism>
<gene>
    <name evidence="1" type="ORF">CDEST_06510</name>
</gene>
<dbReference type="InterPro" id="IPR034595">
    <property type="entry name" value="NDUFAF8"/>
</dbReference>
<name>A0AAX4IEE7_9PEZI</name>